<dbReference type="GO" id="GO:0008289">
    <property type="term" value="F:lipid binding"/>
    <property type="evidence" value="ECO:0007669"/>
    <property type="project" value="UniProtKB-KW"/>
</dbReference>
<evidence type="ECO:0000256" key="9">
    <source>
        <dbReference type="ARBA" id="ARBA00023180"/>
    </source>
</evidence>
<feature type="signal peptide" evidence="11">
    <location>
        <begin position="1"/>
        <end position="36"/>
    </location>
</feature>
<name>A0AAY3ZXV1_9TELE</name>
<feature type="chain" id="PRO_5044050332" description="Apolipoprotein D" evidence="11">
    <location>
        <begin position="37"/>
        <end position="204"/>
    </location>
</feature>
<dbReference type="GO" id="GO:0005576">
    <property type="term" value="C:extracellular region"/>
    <property type="evidence" value="ECO:0007669"/>
    <property type="project" value="UniProtKB-SubCell"/>
</dbReference>
<dbReference type="PIRSF" id="PIRSF036893">
    <property type="entry name" value="Lipocalin_ApoD"/>
    <property type="match status" value="1"/>
</dbReference>
<reference evidence="13" key="3">
    <citation type="submission" date="2025-09" db="UniProtKB">
        <authorList>
            <consortium name="Ensembl"/>
        </authorList>
    </citation>
    <scope>IDENTIFICATION</scope>
</reference>
<dbReference type="InterPro" id="IPR022272">
    <property type="entry name" value="Lipocalin_CS"/>
</dbReference>
<dbReference type="GO" id="GO:0000302">
    <property type="term" value="P:response to reactive oxygen species"/>
    <property type="evidence" value="ECO:0007669"/>
    <property type="project" value="TreeGrafter"/>
</dbReference>
<dbReference type="PROSITE" id="PS00213">
    <property type="entry name" value="LIPOCALIN"/>
    <property type="match status" value="1"/>
</dbReference>
<evidence type="ECO:0000313" key="13">
    <source>
        <dbReference type="Ensembl" id="ENSDCDP00010001314.1"/>
    </source>
</evidence>
<keyword evidence="10" id="KW-0873">Pyrrolidone carboxylic acid</keyword>
<keyword evidence="14" id="KW-1185">Reference proteome</keyword>
<dbReference type="CDD" id="cd19437">
    <property type="entry name" value="lipocalin_apoD-like"/>
    <property type="match status" value="1"/>
</dbReference>
<dbReference type="PANTHER" id="PTHR10612:SF58">
    <property type="entry name" value="APOLIPOPROTEIN D"/>
    <property type="match status" value="1"/>
</dbReference>
<comment type="subcellular location">
    <subcellularLocation>
        <location evidence="1">Secreted</location>
    </subcellularLocation>
</comment>
<keyword evidence="8" id="KW-1015">Disulfide bond</keyword>
<dbReference type="GO" id="GO:0005737">
    <property type="term" value="C:cytoplasm"/>
    <property type="evidence" value="ECO:0007669"/>
    <property type="project" value="TreeGrafter"/>
</dbReference>
<comment type="similarity">
    <text evidence="2 11">Belongs to the calycin superfamily. Lipocalin family.</text>
</comment>
<evidence type="ECO:0000259" key="12">
    <source>
        <dbReference type="Pfam" id="PF08212"/>
    </source>
</evidence>
<dbReference type="GO" id="GO:0007420">
    <property type="term" value="P:brain development"/>
    <property type="evidence" value="ECO:0007669"/>
    <property type="project" value="InterPro"/>
</dbReference>
<dbReference type="InterPro" id="IPR026222">
    <property type="entry name" value="ApoD_vertbrte"/>
</dbReference>
<gene>
    <name evidence="13" type="primary">apoda.2</name>
</gene>
<evidence type="ECO:0000256" key="1">
    <source>
        <dbReference type="ARBA" id="ARBA00004613"/>
    </source>
</evidence>
<evidence type="ECO:0000256" key="3">
    <source>
        <dbReference type="ARBA" id="ARBA00019890"/>
    </source>
</evidence>
<dbReference type="GO" id="GO:0042246">
    <property type="term" value="P:tissue regeneration"/>
    <property type="evidence" value="ECO:0007669"/>
    <property type="project" value="InterPro"/>
</dbReference>
<dbReference type="GO" id="GO:0006869">
    <property type="term" value="P:lipid transport"/>
    <property type="evidence" value="ECO:0007669"/>
    <property type="project" value="InterPro"/>
</dbReference>
<reference evidence="13 14" key="1">
    <citation type="submission" date="2020-06" db="EMBL/GenBank/DDBJ databases">
        <authorList>
            <consortium name="Wellcome Sanger Institute Data Sharing"/>
        </authorList>
    </citation>
    <scope>NUCLEOTIDE SEQUENCE [LARGE SCALE GENOMIC DNA]</scope>
</reference>
<accession>A0AAY3ZXV1</accession>
<keyword evidence="6 11" id="KW-0732">Signal</keyword>
<evidence type="ECO:0000256" key="4">
    <source>
        <dbReference type="ARBA" id="ARBA00022448"/>
    </source>
</evidence>
<evidence type="ECO:0000256" key="5">
    <source>
        <dbReference type="ARBA" id="ARBA00022525"/>
    </source>
</evidence>
<dbReference type="FunFam" id="2.40.128.20:FF:000003">
    <property type="entry name" value="Apolipoprotein D"/>
    <property type="match status" value="1"/>
</dbReference>
<dbReference type="Gene3D" id="2.40.128.20">
    <property type="match status" value="1"/>
</dbReference>
<dbReference type="Pfam" id="PF08212">
    <property type="entry name" value="Lipocalin_2"/>
    <property type="match status" value="1"/>
</dbReference>
<dbReference type="InterPro" id="IPR022271">
    <property type="entry name" value="Lipocalin_ApoD"/>
</dbReference>
<keyword evidence="4" id="KW-0813">Transport</keyword>
<dbReference type="PRINTS" id="PR00179">
    <property type="entry name" value="LIPOCALIN"/>
</dbReference>
<dbReference type="InterPro" id="IPR002969">
    <property type="entry name" value="ApolipopD"/>
</dbReference>
<protein>
    <recommendedName>
        <fullName evidence="3">Apolipoprotein D</fullName>
    </recommendedName>
</protein>
<dbReference type="InterPro" id="IPR000566">
    <property type="entry name" value="Lipocln_cytosolic_FA-bd_dom"/>
</dbReference>
<evidence type="ECO:0000256" key="8">
    <source>
        <dbReference type="ARBA" id="ARBA00023157"/>
    </source>
</evidence>
<evidence type="ECO:0000256" key="6">
    <source>
        <dbReference type="ARBA" id="ARBA00022729"/>
    </source>
</evidence>
<dbReference type="SUPFAM" id="SSF50814">
    <property type="entry name" value="Lipocalins"/>
    <property type="match status" value="1"/>
</dbReference>
<evidence type="ECO:0000256" key="11">
    <source>
        <dbReference type="PIRNR" id="PIRNR036893"/>
    </source>
</evidence>
<evidence type="ECO:0000256" key="10">
    <source>
        <dbReference type="ARBA" id="ARBA00023283"/>
    </source>
</evidence>
<dbReference type="Proteomes" id="UP000694580">
    <property type="component" value="Chromosome 4"/>
</dbReference>
<keyword evidence="7" id="KW-0446">Lipid-binding</keyword>
<keyword evidence="9" id="KW-0325">Glycoprotein</keyword>
<evidence type="ECO:0000256" key="2">
    <source>
        <dbReference type="ARBA" id="ARBA00006889"/>
    </source>
</evidence>
<organism evidence="13 14">
    <name type="scientific">Denticeps clupeoides</name>
    <name type="common">denticle herring</name>
    <dbReference type="NCBI Taxonomy" id="299321"/>
    <lineage>
        <taxon>Eukaryota</taxon>
        <taxon>Metazoa</taxon>
        <taxon>Chordata</taxon>
        <taxon>Craniata</taxon>
        <taxon>Vertebrata</taxon>
        <taxon>Euteleostomi</taxon>
        <taxon>Actinopterygii</taxon>
        <taxon>Neopterygii</taxon>
        <taxon>Teleostei</taxon>
        <taxon>Clupei</taxon>
        <taxon>Clupeiformes</taxon>
        <taxon>Denticipitoidei</taxon>
        <taxon>Denticipitidae</taxon>
        <taxon>Denticeps</taxon>
    </lineage>
</organism>
<sequence length="204" mass="22258">MTSMSSILLDSIWKMAAMQIPQLLCLAVLSTLGVSAQTIHPGKCPEPPVQQNFDVPRYMGRWHEIQKLPAFFQKGKCAQATYTLGDGVVKVVNDELLSDGTISSIEGTAKPTDPSEPAKLEVTFFPGAPAGNYWVLKTDYDNYTLVYGCSNLGGVYANYAWILSRSRTLPEETVAELRATLTSSGIIIDKLTDSEQTGCESMPK</sequence>
<dbReference type="PRINTS" id="PR01219">
    <property type="entry name" value="APOLIPOPROTD"/>
</dbReference>
<dbReference type="Ensembl" id="ENSDCDT00010001375.1">
    <property type="protein sequence ID" value="ENSDCDP00010001314.1"/>
    <property type="gene ID" value="ENSDCDG00010000691.1"/>
</dbReference>
<keyword evidence="5" id="KW-0964">Secreted</keyword>
<dbReference type="InterPro" id="IPR012674">
    <property type="entry name" value="Calycin"/>
</dbReference>
<dbReference type="AlphaFoldDB" id="A0AAY3ZXV1"/>
<dbReference type="PANTHER" id="PTHR10612">
    <property type="entry name" value="APOLIPOPROTEIN D"/>
    <property type="match status" value="1"/>
</dbReference>
<evidence type="ECO:0000256" key="7">
    <source>
        <dbReference type="ARBA" id="ARBA00023121"/>
    </source>
</evidence>
<proteinExistence type="inferred from homology"/>
<reference evidence="13" key="2">
    <citation type="submission" date="2025-08" db="UniProtKB">
        <authorList>
            <consortium name="Ensembl"/>
        </authorList>
    </citation>
    <scope>IDENTIFICATION</scope>
</reference>
<dbReference type="PRINTS" id="PR02058">
    <property type="entry name" value="APODVERTBRTE"/>
</dbReference>
<evidence type="ECO:0000313" key="14">
    <source>
        <dbReference type="Proteomes" id="UP000694580"/>
    </source>
</evidence>
<feature type="domain" description="Lipocalin/cytosolic fatty-acid binding" evidence="12">
    <location>
        <begin position="53"/>
        <end position="195"/>
    </location>
</feature>
<dbReference type="GO" id="GO:0006629">
    <property type="term" value="P:lipid metabolic process"/>
    <property type="evidence" value="ECO:0007669"/>
    <property type="project" value="TreeGrafter"/>
</dbReference>
<dbReference type="GeneTree" id="ENSGT00510000046981"/>